<dbReference type="Proteomes" id="UP000297564">
    <property type="component" value="Unassembled WGS sequence"/>
</dbReference>
<protein>
    <submittedName>
        <fullName evidence="2">Uncharacterized protein</fullName>
    </submittedName>
</protein>
<name>A0A4Z0BZL1_9BURK</name>
<gene>
    <name evidence="2" type="ORF">EZ242_05820</name>
</gene>
<sequence length="278" mass="30855">MTTAFSFTQRLSVADIPAPAQSVGAHLAAKLQIFQTDERTLTDELCDMMCIWLGMQTRRSPKSVKDFTLTLSKTTTAEEVKNGADLELLISSPLGSKRCLIQAKVLDPVSKKLRCDTTAGWKKLRRQLVAARDVAGDLAFLLIYIPGELLNGNGYGFGTYEQHDHFVGLGPAEAFHGATLIAVDDLLGKTGRWRDAKRKVPQIAPGQFKAGVPFWQLFMELLLCRRSSWTRDAAVLERHAMAFRTLRVEASEPAGDDWTAVQRDSDDWLPPGPQRQRG</sequence>
<evidence type="ECO:0000313" key="3">
    <source>
        <dbReference type="Proteomes" id="UP000297564"/>
    </source>
</evidence>
<evidence type="ECO:0000256" key="1">
    <source>
        <dbReference type="SAM" id="MobiDB-lite"/>
    </source>
</evidence>
<dbReference type="RefSeq" id="WP_135284198.1">
    <property type="nucleotide sequence ID" value="NZ_SMLL01000002.1"/>
</dbReference>
<dbReference type="OrthoDB" id="1551443at2"/>
<keyword evidence="3" id="KW-1185">Reference proteome</keyword>
<organism evidence="2 3">
    <name type="scientific">Ramlibacter rhizophilus</name>
    <dbReference type="NCBI Taxonomy" id="1781167"/>
    <lineage>
        <taxon>Bacteria</taxon>
        <taxon>Pseudomonadati</taxon>
        <taxon>Pseudomonadota</taxon>
        <taxon>Betaproteobacteria</taxon>
        <taxon>Burkholderiales</taxon>
        <taxon>Comamonadaceae</taxon>
        <taxon>Ramlibacter</taxon>
    </lineage>
</organism>
<feature type="region of interest" description="Disordered" evidence="1">
    <location>
        <begin position="254"/>
        <end position="278"/>
    </location>
</feature>
<accession>A0A4Z0BZL1</accession>
<dbReference type="EMBL" id="SMLL01000002">
    <property type="protein sequence ID" value="TFZ03399.1"/>
    <property type="molecule type" value="Genomic_DNA"/>
</dbReference>
<reference evidence="2 3" key="1">
    <citation type="submission" date="2019-03" db="EMBL/GenBank/DDBJ databases">
        <title>Ramlibacter rhizophilus CCTCC AB2015357, whole genome shotgun sequence.</title>
        <authorList>
            <person name="Zhang X."/>
            <person name="Feng G."/>
            <person name="Zhu H."/>
        </authorList>
    </citation>
    <scope>NUCLEOTIDE SEQUENCE [LARGE SCALE GENOMIC DNA]</scope>
    <source>
        <strain evidence="2 3">CCTCC AB2015357</strain>
    </source>
</reference>
<evidence type="ECO:0000313" key="2">
    <source>
        <dbReference type="EMBL" id="TFZ03399.1"/>
    </source>
</evidence>
<comment type="caution">
    <text evidence="2">The sequence shown here is derived from an EMBL/GenBank/DDBJ whole genome shotgun (WGS) entry which is preliminary data.</text>
</comment>
<dbReference type="AlphaFoldDB" id="A0A4Z0BZL1"/>
<proteinExistence type="predicted"/>